<comment type="caution">
    <text evidence="4">The sequence shown here is derived from an EMBL/GenBank/DDBJ whole genome shotgun (WGS) entry which is preliminary data.</text>
</comment>
<name>A0A4Q7II34_9GAMM</name>
<sequence>DKGYTEPDPREDLCGNDVARKLLILARELDLENEFKDINIQNLIPQSLRKISSKEFLKSLVNLNTYFQEKKDKLEEDYVLRYIGDLHGDLQQAK</sequence>
<organism evidence="4 5">
    <name type="scientific">Pseudoalteromonas phenolica</name>
    <dbReference type="NCBI Taxonomy" id="161398"/>
    <lineage>
        <taxon>Bacteria</taxon>
        <taxon>Pseudomonadati</taxon>
        <taxon>Pseudomonadota</taxon>
        <taxon>Gammaproteobacteria</taxon>
        <taxon>Alteromonadales</taxon>
        <taxon>Pseudoalteromonadaceae</taxon>
        <taxon>Pseudoalteromonas</taxon>
    </lineage>
</organism>
<evidence type="ECO:0000313" key="5">
    <source>
        <dbReference type="Proteomes" id="UP000291338"/>
    </source>
</evidence>
<dbReference type="Pfam" id="PF00742">
    <property type="entry name" value="Homoserine_dh"/>
    <property type="match status" value="1"/>
</dbReference>
<evidence type="ECO:0000313" key="4">
    <source>
        <dbReference type="EMBL" id="RZQ51142.1"/>
    </source>
</evidence>
<proteinExistence type="predicted"/>
<reference evidence="4 5" key="1">
    <citation type="submission" date="2018-01" db="EMBL/GenBank/DDBJ databases">
        <title>Co-occurrence of chitin degradation, pigmentation and bioactivity in marine Pseudoalteromonas.</title>
        <authorList>
            <person name="Paulsen S."/>
            <person name="Gram L."/>
            <person name="Machado H."/>
        </authorList>
    </citation>
    <scope>NUCLEOTIDE SEQUENCE [LARGE SCALE GENOMIC DNA]</scope>
    <source>
        <strain evidence="4 5">S3898</strain>
    </source>
</reference>
<keyword evidence="1" id="KW-0521">NADP</keyword>
<dbReference type="EMBL" id="PPSX01000204">
    <property type="protein sequence ID" value="RZQ51142.1"/>
    <property type="molecule type" value="Genomic_DNA"/>
</dbReference>
<dbReference type="InterPro" id="IPR001342">
    <property type="entry name" value="HDH_cat"/>
</dbReference>
<evidence type="ECO:0000256" key="1">
    <source>
        <dbReference type="ARBA" id="ARBA00022857"/>
    </source>
</evidence>
<keyword evidence="4" id="KW-0418">Kinase</keyword>
<accession>A0A4Q7II34</accession>
<dbReference type="GO" id="GO:0009067">
    <property type="term" value="P:aspartate family amino acid biosynthetic process"/>
    <property type="evidence" value="ECO:0007669"/>
    <property type="project" value="InterPro"/>
</dbReference>
<dbReference type="AlphaFoldDB" id="A0A4Q7II34"/>
<dbReference type="GO" id="GO:0004412">
    <property type="term" value="F:homoserine dehydrogenase activity"/>
    <property type="evidence" value="ECO:0007669"/>
    <property type="project" value="InterPro"/>
</dbReference>
<dbReference type="Proteomes" id="UP000291338">
    <property type="component" value="Unassembled WGS sequence"/>
</dbReference>
<feature type="non-terminal residue" evidence="4">
    <location>
        <position position="94"/>
    </location>
</feature>
<dbReference type="Gene3D" id="3.30.360.10">
    <property type="entry name" value="Dihydrodipicolinate Reductase, domain 2"/>
    <property type="match status" value="1"/>
</dbReference>
<keyword evidence="4" id="KW-0808">Transferase</keyword>
<protein>
    <submittedName>
        <fullName evidence="4">Bifunctional aspartate kinase/homoserine dehydrogenase I</fullName>
    </submittedName>
</protein>
<keyword evidence="2" id="KW-0560">Oxidoreductase</keyword>
<gene>
    <name evidence="4" type="ORF">C1E23_21185</name>
</gene>
<evidence type="ECO:0000256" key="2">
    <source>
        <dbReference type="ARBA" id="ARBA00023002"/>
    </source>
</evidence>
<feature type="domain" description="Homoserine dehydrogenase catalytic" evidence="3">
    <location>
        <begin position="2"/>
        <end position="85"/>
    </location>
</feature>
<dbReference type="GO" id="GO:0016301">
    <property type="term" value="F:kinase activity"/>
    <property type="evidence" value="ECO:0007669"/>
    <property type="project" value="UniProtKB-KW"/>
</dbReference>
<feature type="non-terminal residue" evidence="4">
    <location>
        <position position="1"/>
    </location>
</feature>
<evidence type="ECO:0000259" key="3">
    <source>
        <dbReference type="Pfam" id="PF00742"/>
    </source>
</evidence>
<dbReference type="PANTHER" id="PTHR43070:SF3">
    <property type="entry name" value="HOMOSERINE DEHYDROGENASE"/>
    <property type="match status" value="1"/>
</dbReference>
<dbReference type="SUPFAM" id="SSF55347">
    <property type="entry name" value="Glyceraldehyde-3-phosphate dehydrogenase-like, C-terminal domain"/>
    <property type="match status" value="1"/>
</dbReference>
<dbReference type="InterPro" id="IPR011147">
    <property type="entry name" value="Bifunc_Aspkin/hSer_DH"/>
</dbReference>
<dbReference type="PANTHER" id="PTHR43070">
    <property type="match status" value="1"/>
</dbReference>